<feature type="region of interest" description="Disordered" evidence="7">
    <location>
        <begin position="1"/>
        <end position="52"/>
    </location>
</feature>
<feature type="domain" description="Cation/H+ exchanger transmembrane" evidence="9">
    <location>
        <begin position="301"/>
        <end position="651"/>
    </location>
</feature>
<evidence type="ECO:0000256" key="2">
    <source>
        <dbReference type="ARBA" id="ARBA00005551"/>
    </source>
</evidence>
<comment type="subcellular location">
    <subcellularLocation>
        <location evidence="1">Membrane</location>
        <topology evidence="1">Multi-pass membrane protein</topology>
    </subcellularLocation>
</comment>
<keyword evidence="4 8" id="KW-0812">Transmembrane</keyword>
<evidence type="ECO:0000256" key="6">
    <source>
        <dbReference type="ARBA" id="ARBA00023136"/>
    </source>
</evidence>
<evidence type="ECO:0008006" key="13">
    <source>
        <dbReference type="Google" id="ProtNLM"/>
    </source>
</evidence>
<feature type="compositionally biased region" description="Polar residues" evidence="7">
    <location>
        <begin position="27"/>
        <end position="43"/>
    </location>
</feature>
<feature type="transmembrane region" description="Helical" evidence="8">
    <location>
        <begin position="578"/>
        <end position="602"/>
    </location>
</feature>
<feature type="transmembrane region" description="Helical" evidence="8">
    <location>
        <begin position="609"/>
        <end position="632"/>
    </location>
</feature>
<evidence type="ECO:0000256" key="7">
    <source>
        <dbReference type="SAM" id="MobiDB-lite"/>
    </source>
</evidence>
<evidence type="ECO:0000259" key="10">
    <source>
        <dbReference type="Pfam" id="PF02254"/>
    </source>
</evidence>
<evidence type="ECO:0000256" key="8">
    <source>
        <dbReference type="SAM" id="Phobius"/>
    </source>
</evidence>
<reference evidence="11" key="1">
    <citation type="submission" date="2023-10" db="EMBL/GenBank/DDBJ databases">
        <authorList>
            <person name="Chen Y."/>
            <person name="Shah S."/>
            <person name="Dougan E. K."/>
            <person name="Thang M."/>
            <person name="Chan C."/>
        </authorList>
    </citation>
    <scope>NUCLEOTIDE SEQUENCE [LARGE SCALE GENOMIC DNA]</scope>
</reference>
<dbReference type="Gene3D" id="1.20.1530.20">
    <property type="match status" value="1"/>
</dbReference>
<dbReference type="EMBL" id="CAUYUJ010017690">
    <property type="protein sequence ID" value="CAK0876990.1"/>
    <property type="molecule type" value="Genomic_DNA"/>
</dbReference>
<name>A0ABN9VU30_9DINO</name>
<dbReference type="InterPro" id="IPR036291">
    <property type="entry name" value="NAD(P)-bd_dom_sf"/>
</dbReference>
<evidence type="ECO:0000256" key="4">
    <source>
        <dbReference type="ARBA" id="ARBA00022692"/>
    </source>
</evidence>
<protein>
    <recommendedName>
        <fullName evidence="13">Cation/H+ exchanger domain-containing protein</fullName>
    </recommendedName>
</protein>
<dbReference type="Pfam" id="PF02254">
    <property type="entry name" value="TrkA_N"/>
    <property type="match status" value="1"/>
</dbReference>
<accession>A0ABN9VU30</accession>
<gene>
    <name evidence="11" type="ORF">PCOR1329_LOCUS61165</name>
</gene>
<feature type="transmembrane region" description="Helical" evidence="8">
    <location>
        <begin position="403"/>
        <end position="425"/>
    </location>
</feature>
<keyword evidence="12" id="KW-1185">Reference proteome</keyword>
<feature type="transmembrane region" description="Helical" evidence="8">
    <location>
        <begin position="529"/>
        <end position="547"/>
    </location>
</feature>
<evidence type="ECO:0000256" key="5">
    <source>
        <dbReference type="ARBA" id="ARBA00022989"/>
    </source>
</evidence>
<evidence type="ECO:0000313" key="12">
    <source>
        <dbReference type="Proteomes" id="UP001189429"/>
    </source>
</evidence>
<feature type="transmembrane region" description="Helical" evidence="8">
    <location>
        <begin position="338"/>
        <end position="357"/>
    </location>
</feature>
<dbReference type="InterPro" id="IPR006153">
    <property type="entry name" value="Cation/H_exchanger_TM"/>
</dbReference>
<keyword evidence="5 8" id="KW-1133">Transmembrane helix</keyword>
<dbReference type="PANTHER" id="PTHR42751:SF3">
    <property type="entry name" value="SODIUM_GLUTAMATE SYMPORTER"/>
    <property type="match status" value="1"/>
</dbReference>
<keyword evidence="6 8" id="KW-0472">Membrane</keyword>
<comment type="similarity">
    <text evidence="2">Belongs to the monovalent cation:proton antiporter 2 (CPA2) transporter (TC 2.A.37) family.</text>
</comment>
<evidence type="ECO:0000313" key="11">
    <source>
        <dbReference type="EMBL" id="CAK0876990.1"/>
    </source>
</evidence>
<keyword evidence="3" id="KW-0813">Transport</keyword>
<sequence length="880" mass="95154">MPSPRLDGEDLVATEHCDRDGAGAPTTGATPSGNARAGSSSAPSIGEEEESVGDLRLALARLESQAAELEAEARWLERQGAKGAVPGGGVGPFAFQEAGVLRNGLQNPVKPPCPDPEARASRRPAGGCRGVPGPRAASRQGWPEAGSAPPAAIRCGRAEATDGKMLEELDVTKRILEQLVGKVDKLYQEGPRGRRRLDSTISKEADMLRRAETEANRDENDDVLANSVLAMAPPLQALVYLFAFSGIVFTLVFPALEKSGSVRRLVGAGGDDLAGAEGRRLGGPAGGVIVAVCYSTLGAGLMALIVSFLRQPILIGYILGGVLVGPNGLALVDDYLEILTIMDLGLVLLLFMIGLEVDLHALIHMNKMTCVTGFLQFPICAGIHLLAFWLISLGGANFGSGKWSLGYLAVACGASSTMIVVKTLSHKMETDTGAGKFTLGILLFQDFWAFLMIAVQGNIEDPVFLDILKDFAFMGVLINVSFLYAKYVLPPIFQRASGSTELMLVLALAWCFFLCCGAALPFINLSIEVAAFIGGVSMATFPFNAELNSKIKYIRDYFITLYFVGVGMQMILPSGEMLVCIICVTVVVLLTRWVGIFFVSIVQGSGPRLAILATLNLSQCSEFGLVLCTLGRKLGHIDDETMSIAIWVFAVLAGSASYIIGYNHSLYHAFMHKSRALPQGSRLRRVFGGDEGQLEDDEDAEERDIVFLGFHKIAAALIAEFEHKAPQIMRKLLVLDHKNGLKEPLHAKKVAFSACDVTAADTIRACVKQRVDLVLITIPDYIITGVSNERLLMTAREVWPDCHIIVIADEPKQIRRLYDKGANYVLATKKLSAERIAGMLTEHYSDGTGGELKHHLAFHRHRESEWRAKLIDLNLGPQDF</sequence>
<feature type="transmembrane region" description="Helical" evidence="8">
    <location>
        <begin position="471"/>
        <end position="489"/>
    </location>
</feature>
<dbReference type="Pfam" id="PF00999">
    <property type="entry name" value="Na_H_Exchanger"/>
    <property type="match status" value="1"/>
</dbReference>
<feature type="transmembrane region" description="Helical" evidence="8">
    <location>
        <begin position="437"/>
        <end position="459"/>
    </location>
</feature>
<proteinExistence type="inferred from homology"/>
<feature type="transmembrane region" description="Helical" evidence="8">
    <location>
        <begin position="313"/>
        <end position="332"/>
    </location>
</feature>
<dbReference type="InterPro" id="IPR038770">
    <property type="entry name" value="Na+/solute_symporter_sf"/>
</dbReference>
<dbReference type="SUPFAM" id="SSF51735">
    <property type="entry name" value="NAD(P)-binding Rossmann-fold domains"/>
    <property type="match status" value="1"/>
</dbReference>
<dbReference type="InterPro" id="IPR003148">
    <property type="entry name" value="RCK_N"/>
</dbReference>
<feature type="transmembrane region" description="Helical" evidence="8">
    <location>
        <begin position="501"/>
        <end position="523"/>
    </location>
</feature>
<evidence type="ECO:0000256" key="3">
    <source>
        <dbReference type="ARBA" id="ARBA00022448"/>
    </source>
</evidence>
<feature type="domain" description="RCK N-terminal" evidence="10">
    <location>
        <begin position="705"/>
        <end position="826"/>
    </location>
</feature>
<feature type="region of interest" description="Disordered" evidence="7">
    <location>
        <begin position="105"/>
        <end position="150"/>
    </location>
</feature>
<feature type="transmembrane region" description="Helical" evidence="8">
    <location>
        <begin position="369"/>
        <end position="391"/>
    </location>
</feature>
<dbReference type="PANTHER" id="PTHR42751">
    <property type="entry name" value="SODIUM/HYDROGEN EXCHANGER FAMILY/TRKA DOMAIN PROTEIN"/>
    <property type="match status" value="1"/>
</dbReference>
<dbReference type="Proteomes" id="UP001189429">
    <property type="component" value="Unassembled WGS sequence"/>
</dbReference>
<feature type="transmembrane region" description="Helical" evidence="8">
    <location>
        <begin position="285"/>
        <end position="306"/>
    </location>
</feature>
<evidence type="ECO:0000259" key="9">
    <source>
        <dbReference type="Pfam" id="PF00999"/>
    </source>
</evidence>
<dbReference type="Gene3D" id="3.40.50.720">
    <property type="entry name" value="NAD(P)-binding Rossmann-like Domain"/>
    <property type="match status" value="1"/>
</dbReference>
<comment type="caution">
    <text evidence="11">The sequence shown here is derived from an EMBL/GenBank/DDBJ whole genome shotgun (WGS) entry which is preliminary data.</text>
</comment>
<organism evidence="11 12">
    <name type="scientific">Prorocentrum cordatum</name>
    <dbReference type="NCBI Taxonomy" id="2364126"/>
    <lineage>
        <taxon>Eukaryota</taxon>
        <taxon>Sar</taxon>
        <taxon>Alveolata</taxon>
        <taxon>Dinophyceae</taxon>
        <taxon>Prorocentrales</taxon>
        <taxon>Prorocentraceae</taxon>
        <taxon>Prorocentrum</taxon>
    </lineage>
</organism>
<feature type="transmembrane region" description="Helical" evidence="8">
    <location>
        <begin position="237"/>
        <end position="256"/>
    </location>
</feature>
<evidence type="ECO:0000256" key="1">
    <source>
        <dbReference type="ARBA" id="ARBA00004141"/>
    </source>
</evidence>
<feature type="transmembrane region" description="Helical" evidence="8">
    <location>
        <begin position="644"/>
        <end position="663"/>
    </location>
</feature>